<keyword evidence="4 7" id="KW-0694">RNA-binding</keyword>
<evidence type="ECO:0000256" key="7">
    <source>
        <dbReference type="PROSITE-ProRule" id="PRU00176"/>
    </source>
</evidence>
<dbReference type="Pfam" id="PF12220">
    <property type="entry name" value="U1snRNP70_N"/>
    <property type="match status" value="1"/>
</dbReference>
<dbReference type="InterPro" id="IPR035979">
    <property type="entry name" value="RBD_domain_sf"/>
</dbReference>
<evidence type="ECO:0000313" key="10">
    <source>
        <dbReference type="EMBL" id="CCA24652.1"/>
    </source>
</evidence>
<dbReference type="InterPro" id="IPR000504">
    <property type="entry name" value="RRM_dom"/>
</dbReference>
<evidence type="ECO:0000256" key="5">
    <source>
        <dbReference type="ARBA" id="ARBA00023242"/>
    </source>
</evidence>
<protein>
    <recommendedName>
        <fullName evidence="3">U1 small nuclear ribonucleoprotein 70 kDa</fullName>
    </recommendedName>
</protein>
<dbReference type="GO" id="GO:0071011">
    <property type="term" value="C:precatalytic spliceosome"/>
    <property type="evidence" value="ECO:0007669"/>
    <property type="project" value="TreeGrafter"/>
</dbReference>
<dbReference type="HOGENOM" id="CLU_045151_2_0_1"/>
<evidence type="ECO:0000256" key="4">
    <source>
        <dbReference type="ARBA" id="ARBA00022884"/>
    </source>
</evidence>
<dbReference type="GO" id="GO:0016607">
    <property type="term" value="C:nuclear speck"/>
    <property type="evidence" value="ECO:0007669"/>
    <property type="project" value="UniProtKB-SubCell"/>
</dbReference>
<dbReference type="InterPro" id="IPR022023">
    <property type="entry name" value="U1snRNP70_N"/>
</dbReference>
<name>F0WTG2_9STRA</name>
<accession>F0WTG2</accession>
<dbReference type="PROSITE" id="PS50102">
    <property type="entry name" value="RRM"/>
    <property type="match status" value="1"/>
</dbReference>
<evidence type="ECO:0000256" key="3">
    <source>
        <dbReference type="ARBA" id="ARBA00016996"/>
    </source>
</evidence>
<dbReference type="Pfam" id="PF00076">
    <property type="entry name" value="RRM_1"/>
    <property type="match status" value="1"/>
</dbReference>
<evidence type="ECO:0000256" key="6">
    <source>
        <dbReference type="ARBA" id="ARBA00023274"/>
    </source>
</evidence>
<keyword evidence="6" id="KW-0687">Ribonucleoprotein</keyword>
<dbReference type="GO" id="GO:0030619">
    <property type="term" value="F:U1 snRNA binding"/>
    <property type="evidence" value="ECO:0007669"/>
    <property type="project" value="InterPro"/>
</dbReference>
<gene>
    <name evidence="10" type="primary">AlNc14C251G9641</name>
    <name evidence="10" type="ORF">ALNC14_107960</name>
</gene>
<dbReference type="GO" id="GO:0003729">
    <property type="term" value="F:mRNA binding"/>
    <property type="evidence" value="ECO:0007669"/>
    <property type="project" value="TreeGrafter"/>
</dbReference>
<feature type="region of interest" description="Disordered" evidence="8">
    <location>
        <begin position="61"/>
        <end position="81"/>
    </location>
</feature>
<dbReference type="SMART" id="SM00360">
    <property type="entry name" value="RRM"/>
    <property type="match status" value="1"/>
</dbReference>
<evidence type="ECO:0000256" key="1">
    <source>
        <dbReference type="ARBA" id="ARBA00004324"/>
    </source>
</evidence>
<dbReference type="InterPro" id="IPR034143">
    <property type="entry name" value="snRNP70_RRM"/>
</dbReference>
<reference evidence="10" key="2">
    <citation type="submission" date="2011-02" db="EMBL/GenBank/DDBJ databases">
        <authorList>
            <person name="MacLean D."/>
        </authorList>
    </citation>
    <scope>NUCLEOTIDE SEQUENCE</scope>
</reference>
<feature type="domain" description="RRM" evidence="9">
    <location>
        <begin position="118"/>
        <end position="195"/>
    </location>
</feature>
<dbReference type="GO" id="GO:0000398">
    <property type="term" value="P:mRNA splicing, via spliceosome"/>
    <property type="evidence" value="ECO:0007669"/>
    <property type="project" value="TreeGrafter"/>
</dbReference>
<evidence type="ECO:0000256" key="2">
    <source>
        <dbReference type="ARBA" id="ARBA00004642"/>
    </source>
</evidence>
<dbReference type="GO" id="GO:0071004">
    <property type="term" value="C:U2-type prespliceosome"/>
    <property type="evidence" value="ECO:0007669"/>
    <property type="project" value="TreeGrafter"/>
</dbReference>
<evidence type="ECO:0000256" key="8">
    <source>
        <dbReference type="SAM" id="MobiDB-lite"/>
    </source>
</evidence>
<dbReference type="CDD" id="cd12236">
    <property type="entry name" value="RRM_snRNP70"/>
    <property type="match status" value="1"/>
</dbReference>
<dbReference type="Gene3D" id="3.30.70.330">
    <property type="match status" value="1"/>
</dbReference>
<dbReference type="PANTHER" id="PTHR13952:SF5">
    <property type="entry name" value="U1 SMALL NUCLEAR RIBONUCLEOPROTEIN 70 KDA"/>
    <property type="match status" value="1"/>
</dbReference>
<sequence>MNAQRKMTPKGQMSSSGMGPAIHHLPMHIRALFEANAPLTHLPQLTKRKMPPYSGISDFISQFEQDPPPQRLLSETPKERKERLRAEQIAKHQEKLKQEIAKWDPAVQDDRKTEDAYKTLFVGRISYETTEKQLRHEFEQFGAIKHIRLVEGEEGKSRGYAFIEYEHEADLKAAYKFADGKKIDGRRVVVDVERGRTVHEWRPRKFGGGIGETRKGGPDVNVKYSGREPIGEIRFESYHGGGDQGYAPTVNDLVNTCEGIVDDHDHNHAVAIGDRGVIVTAVPTKIVMAIVICVPRVLEKEEYCS</sequence>
<keyword evidence="5" id="KW-0539">Nucleus</keyword>
<dbReference type="EMBL" id="FR824296">
    <property type="protein sequence ID" value="CCA24652.1"/>
    <property type="molecule type" value="Genomic_DNA"/>
</dbReference>
<feature type="region of interest" description="Disordered" evidence="8">
    <location>
        <begin position="1"/>
        <end position="22"/>
    </location>
</feature>
<comment type="subcellular location">
    <subcellularLocation>
        <location evidence="1">Nucleus speckle</location>
    </subcellularLocation>
    <subcellularLocation>
        <location evidence="2">Nucleus</location>
        <location evidence="2">Nucleoplasm</location>
    </subcellularLocation>
</comment>
<dbReference type="SUPFAM" id="SSF54928">
    <property type="entry name" value="RNA-binding domain, RBD"/>
    <property type="match status" value="1"/>
</dbReference>
<reference evidence="10" key="1">
    <citation type="journal article" date="2011" name="PLoS Biol.">
        <title>Gene gain and loss during evolution of obligate parasitism in the white rust pathogen of Arabidopsis thaliana.</title>
        <authorList>
            <person name="Kemen E."/>
            <person name="Gardiner A."/>
            <person name="Schultz-Larsen T."/>
            <person name="Kemen A.C."/>
            <person name="Balmuth A.L."/>
            <person name="Robert-Seilaniantz A."/>
            <person name="Bailey K."/>
            <person name="Holub E."/>
            <person name="Studholme D.J."/>
            <person name="Maclean D."/>
            <person name="Jones J.D."/>
        </authorList>
    </citation>
    <scope>NUCLEOTIDE SEQUENCE</scope>
</reference>
<dbReference type="FunFam" id="3.30.70.330:FF:001585">
    <property type="entry name" value="U1 small nuclear ribonucleoprotein 70 kDa"/>
    <property type="match status" value="1"/>
</dbReference>
<evidence type="ECO:0000259" key="9">
    <source>
        <dbReference type="PROSITE" id="PS50102"/>
    </source>
</evidence>
<dbReference type="InterPro" id="IPR012677">
    <property type="entry name" value="Nucleotide-bd_a/b_plait_sf"/>
</dbReference>
<proteinExistence type="predicted"/>
<dbReference type="GO" id="GO:0005685">
    <property type="term" value="C:U1 snRNP"/>
    <property type="evidence" value="ECO:0007669"/>
    <property type="project" value="TreeGrafter"/>
</dbReference>
<feature type="compositionally biased region" description="Polar residues" evidence="8">
    <location>
        <begin position="1"/>
        <end position="17"/>
    </location>
</feature>
<organism evidence="10">
    <name type="scientific">Albugo laibachii Nc14</name>
    <dbReference type="NCBI Taxonomy" id="890382"/>
    <lineage>
        <taxon>Eukaryota</taxon>
        <taxon>Sar</taxon>
        <taxon>Stramenopiles</taxon>
        <taxon>Oomycota</taxon>
        <taxon>Peronosporomycetes</taxon>
        <taxon>Albuginales</taxon>
        <taxon>Albuginaceae</taxon>
        <taxon>Albugo</taxon>
    </lineage>
</organism>
<dbReference type="AlphaFoldDB" id="F0WTG2"/>
<dbReference type="PANTHER" id="PTHR13952">
    <property type="entry name" value="U1 SMALL NUCLEAR RIBONUCLEOPROTEIN 70 KD"/>
    <property type="match status" value="1"/>
</dbReference>
<dbReference type="InterPro" id="IPR051183">
    <property type="entry name" value="U1_U11-U12_snRNP_70-35kDa"/>
</dbReference>